<dbReference type="Gene3D" id="1.10.150.240">
    <property type="entry name" value="Putative phosphatase, domain 2"/>
    <property type="match status" value="1"/>
</dbReference>
<dbReference type="SUPFAM" id="SSF56784">
    <property type="entry name" value="HAD-like"/>
    <property type="match status" value="1"/>
</dbReference>
<dbReference type="RefSeq" id="WP_379785952.1">
    <property type="nucleotide sequence ID" value="NZ_JBHSMU010000016.1"/>
</dbReference>
<dbReference type="GO" id="GO:0016787">
    <property type="term" value="F:hydrolase activity"/>
    <property type="evidence" value="ECO:0007669"/>
    <property type="project" value="UniProtKB-KW"/>
</dbReference>
<keyword evidence="1" id="KW-0479">Metal-binding</keyword>
<evidence type="ECO:0000313" key="6">
    <source>
        <dbReference type="Proteomes" id="UP001596050"/>
    </source>
</evidence>
<keyword evidence="4" id="KW-0119">Carbohydrate metabolism</keyword>
<dbReference type="EC" id="3.-.-.-" evidence="5"/>
<accession>A0ABW0L9A5</accession>
<evidence type="ECO:0000256" key="3">
    <source>
        <dbReference type="ARBA" id="ARBA00022842"/>
    </source>
</evidence>
<protein>
    <submittedName>
        <fullName evidence="5">HAD family hydrolase</fullName>
        <ecNumber evidence="5">3.-.-.-</ecNumber>
    </submittedName>
</protein>
<gene>
    <name evidence="5" type="ORF">ACFPN5_21905</name>
</gene>
<evidence type="ECO:0000256" key="4">
    <source>
        <dbReference type="ARBA" id="ARBA00023277"/>
    </source>
</evidence>
<evidence type="ECO:0000256" key="2">
    <source>
        <dbReference type="ARBA" id="ARBA00022801"/>
    </source>
</evidence>
<evidence type="ECO:0000313" key="5">
    <source>
        <dbReference type="EMBL" id="MFC5462468.1"/>
    </source>
</evidence>
<organism evidence="5 6">
    <name type="scientific">Massilia niabensis</name>
    <dbReference type="NCBI Taxonomy" id="544910"/>
    <lineage>
        <taxon>Bacteria</taxon>
        <taxon>Pseudomonadati</taxon>
        <taxon>Pseudomonadota</taxon>
        <taxon>Betaproteobacteria</taxon>
        <taxon>Burkholderiales</taxon>
        <taxon>Oxalobacteraceae</taxon>
        <taxon>Telluria group</taxon>
        <taxon>Massilia</taxon>
    </lineage>
</organism>
<dbReference type="InterPro" id="IPR023198">
    <property type="entry name" value="PGP-like_dom2"/>
</dbReference>
<dbReference type="Proteomes" id="UP001596050">
    <property type="component" value="Unassembled WGS sequence"/>
</dbReference>
<evidence type="ECO:0000256" key="1">
    <source>
        <dbReference type="ARBA" id="ARBA00022723"/>
    </source>
</evidence>
<reference evidence="6" key="1">
    <citation type="journal article" date="2019" name="Int. J. Syst. Evol. Microbiol.">
        <title>The Global Catalogue of Microorganisms (GCM) 10K type strain sequencing project: providing services to taxonomists for standard genome sequencing and annotation.</title>
        <authorList>
            <consortium name="The Broad Institute Genomics Platform"/>
            <consortium name="The Broad Institute Genome Sequencing Center for Infectious Disease"/>
            <person name="Wu L."/>
            <person name="Ma J."/>
        </authorList>
    </citation>
    <scope>NUCLEOTIDE SEQUENCE [LARGE SCALE GENOMIC DNA]</scope>
    <source>
        <strain evidence="6">KACC 12649</strain>
    </source>
</reference>
<keyword evidence="3" id="KW-0460">Magnesium</keyword>
<dbReference type="NCBIfam" id="TIGR01509">
    <property type="entry name" value="HAD-SF-IA-v3"/>
    <property type="match status" value="1"/>
</dbReference>
<dbReference type="InterPro" id="IPR006439">
    <property type="entry name" value="HAD-SF_hydro_IA"/>
</dbReference>
<name>A0ABW0L9A5_9BURK</name>
<dbReference type="InterPro" id="IPR036412">
    <property type="entry name" value="HAD-like_sf"/>
</dbReference>
<dbReference type="InterPro" id="IPR050155">
    <property type="entry name" value="HAD-like_hydrolase_sf"/>
</dbReference>
<dbReference type="PANTHER" id="PTHR43434:SF23">
    <property type="entry name" value="PHOSPHOGLYCOLATE PHOSPHATASE"/>
    <property type="match status" value="1"/>
</dbReference>
<dbReference type="NCBIfam" id="TIGR01549">
    <property type="entry name" value="HAD-SF-IA-v1"/>
    <property type="match status" value="1"/>
</dbReference>
<dbReference type="InterPro" id="IPR023214">
    <property type="entry name" value="HAD_sf"/>
</dbReference>
<dbReference type="EMBL" id="JBHSMU010000016">
    <property type="protein sequence ID" value="MFC5462468.1"/>
    <property type="molecule type" value="Genomic_DNA"/>
</dbReference>
<keyword evidence="2 5" id="KW-0378">Hydrolase</keyword>
<sequence>MTSPAFTPAPRAVLFDLDGTLADTAPDLAAAVNWLRTERGFEPTPYSVLRPTASAGARGMIGAAFGLAPGDEGYEELRLQWFDRYQAHMAVESGLFEGVDELLRGIEEAGMAWGVVTNKPSRFTDPLIPQIGLAHAGCIVSGDTMPHAKPHPAPLLEGARRLGLEPEHCWYVGDDLRDIEAGRAAGMVTVACAWGYCGAIEPTTWGADFLCATPVELLEVLRGLAPNAGAVGAVEHRSAASQGYN</sequence>
<dbReference type="Gene3D" id="3.40.50.1000">
    <property type="entry name" value="HAD superfamily/HAD-like"/>
    <property type="match status" value="1"/>
</dbReference>
<dbReference type="Pfam" id="PF13419">
    <property type="entry name" value="HAD_2"/>
    <property type="match status" value="1"/>
</dbReference>
<proteinExistence type="predicted"/>
<dbReference type="InterPro" id="IPR041492">
    <property type="entry name" value="HAD_2"/>
</dbReference>
<dbReference type="PANTHER" id="PTHR43434">
    <property type="entry name" value="PHOSPHOGLYCOLATE PHOSPHATASE"/>
    <property type="match status" value="1"/>
</dbReference>
<dbReference type="SFLD" id="SFLDG01129">
    <property type="entry name" value="C1.5:_HAD__Beta-PGM__Phosphata"/>
    <property type="match status" value="1"/>
</dbReference>
<comment type="caution">
    <text evidence="5">The sequence shown here is derived from an EMBL/GenBank/DDBJ whole genome shotgun (WGS) entry which is preliminary data.</text>
</comment>
<dbReference type="SFLD" id="SFLDS00003">
    <property type="entry name" value="Haloacid_Dehalogenase"/>
    <property type="match status" value="1"/>
</dbReference>
<keyword evidence="6" id="KW-1185">Reference proteome</keyword>